<evidence type="ECO:0000256" key="5">
    <source>
        <dbReference type="ARBA" id="ARBA00023180"/>
    </source>
</evidence>
<evidence type="ECO:0000256" key="6">
    <source>
        <dbReference type="SAM" id="MobiDB-lite"/>
    </source>
</evidence>
<feature type="transmembrane region" description="Helical" evidence="7">
    <location>
        <begin position="908"/>
        <end position="930"/>
    </location>
</feature>
<evidence type="ECO:0000256" key="7">
    <source>
        <dbReference type="SAM" id="Phobius"/>
    </source>
</evidence>
<dbReference type="InterPro" id="IPR051697">
    <property type="entry name" value="Patched_domain-protein"/>
</dbReference>
<dbReference type="SUPFAM" id="SSF82866">
    <property type="entry name" value="Multidrug efflux transporter AcrB transmembrane domain"/>
    <property type="match status" value="1"/>
</dbReference>
<evidence type="ECO:0000313" key="9">
    <source>
        <dbReference type="EMBL" id="KAF8819762.1"/>
    </source>
</evidence>
<feature type="transmembrane region" description="Helical" evidence="7">
    <location>
        <begin position="936"/>
        <end position="967"/>
    </location>
</feature>
<feature type="transmembrane region" description="Helical" evidence="7">
    <location>
        <begin position="817"/>
        <end position="836"/>
    </location>
</feature>
<feature type="transmembrane region" description="Helical" evidence="7">
    <location>
        <begin position="843"/>
        <end position="863"/>
    </location>
</feature>
<evidence type="ECO:0000256" key="2">
    <source>
        <dbReference type="ARBA" id="ARBA00022692"/>
    </source>
</evidence>
<feature type="region of interest" description="Disordered" evidence="6">
    <location>
        <begin position="989"/>
        <end position="1008"/>
    </location>
</feature>
<evidence type="ECO:0000256" key="3">
    <source>
        <dbReference type="ARBA" id="ARBA00022989"/>
    </source>
</evidence>
<comment type="caution">
    <text evidence="9">The sequence shown here is derived from an EMBL/GenBank/DDBJ whole genome shotgun (WGS) entry which is preliminary data.</text>
</comment>
<proteinExistence type="predicted"/>
<gene>
    <name evidence="9" type="ORF">IE077_004029</name>
</gene>
<keyword evidence="10" id="KW-1185">Reference proteome</keyword>
<comment type="subcellular location">
    <subcellularLocation>
        <location evidence="1">Membrane</location>
        <topology evidence="1">Multi-pass membrane protein</topology>
    </subcellularLocation>
</comment>
<accession>A0ABQ7J6Z8</accession>
<dbReference type="PANTHER" id="PTHR10796:SF92">
    <property type="entry name" value="PATCHED-RELATED, ISOFORM A"/>
    <property type="match status" value="1"/>
</dbReference>
<sequence>AVVNSYFGDVNVRSNTVILTHKNKGNNILTWELLNEVNYIDRIIRGHEIDPVGSRKVVIPRNTAILRNTSSSPQVRSSIFSTPENLPTTTIVDESQYISYEALCATSPKGGCSTLSVSQLQLNIWKTYMKNNGSQPEIFVFHGLSYNFQNDGFVPETLLGSFTKEACVREIPLNFASKLLNKTEYTDIGNNLASAHIECISNVKAFLMLYNESDRPYYLKRNLAWESVFLGILKDNPTIGSFSLSCQAFRSRDDELKSNTSGSNDIIFVKSIVCCFGGCSSRFAWIIGWIWFDEFIWILICPFLIMGIGVDDMFVVINSYSLTYMIHSPEERCSLALKEYNANVCFSFGTKKTKNGKNKSDSMAKAATSTHHKEIDRKFKEISTYSLVTYKVRLSSDEKTTRSFTPLPSGGADVRSSPSGGNRERVDRSTVVTSTTRKTMRNCIQNSTSTNRTSLTRSSISSTDSTFISPISCLPPNSEQDTHNSQSLPVLPAVVVDLVETASQDAEEASDEEAGNEQDPSMKASNFSIVNVMGEDSSADDPSSIKKGDKQNNILAKNASIYSLNDSSTISKYELAKQAIFEEPRGSVGRKWRLFFLKYYGPFLMHPFVKVAVLFLFAGFLAFSTYGFTRMQQGLDLSELAPNNSYLKSYDRDYLKHFNTLDLPVDIIFTKSAAWWTPSVQNRIRELNNFLIAQNSIGLIINPFLRILDDPQLNHKLVSGHRDVFEKTLYAELNDPKSPYKSFEYDFVWQGRNLISWRLKIFPIAVNTSNQRAQFMINIRKDCALFGDLTSATPLNIIPYSYMMIFYESDLGNLKSVLLNMVVAAAAMLMVSFALLPDISIGIFVIVMITLIDVGLFGFMTIVHVKLNMVSSIAMVISIGFAVDYSAHMCHTFTHCEGSTRKLRVIESLVLMGNPVLHGAFSTFLGLLMLGFSKSYIFLVFFKMLTLVVLFGALHGLVLLPVILSFIGPFSVTHTPKEIIQSNFSQIEDIPPTEKKPTPPSNSKPKTLKVLSSTPAELPALPHTEENAASPQDTQREPPIVGTTTHSTNTTSNRSLVNWLLMLLLL</sequence>
<feature type="transmembrane region" description="Helical" evidence="7">
    <location>
        <begin position="599"/>
        <end position="623"/>
    </location>
</feature>
<feature type="non-terminal residue" evidence="9">
    <location>
        <position position="1"/>
    </location>
</feature>
<feature type="compositionally biased region" description="Acidic residues" evidence="6">
    <location>
        <begin position="505"/>
        <end position="516"/>
    </location>
</feature>
<feature type="region of interest" description="Disordered" evidence="6">
    <location>
        <begin position="1024"/>
        <end position="1049"/>
    </location>
</feature>
<dbReference type="EMBL" id="JADAQX010000611">
    <property type="protein sequence ID" value="KAF8819762.1"/>
    <property type="molecule type" value="Genomic_DNA"/>
</dbReference>
<feature type="compositionally biased region" description="Low complexity" evidence="6">
    <location>
        <begin position="447"/>
        <end position="466"/>
    </location>
</feature>
<dbReference type="Gene3D" id="1.20.1640.10">
    <property type="entry name" value="Multidrug efflux transporter AcrB transmembrane domain"/>
    <property type="match status" value="1"/>
</dbReference>
<reference evidence="9 10" key="1">
    <citation type="journal article" date="2020" name="bioRxiv">
        <title>Metabolic contributions of an alphaproteobacterial endosymbiont in the apicomplexan Cardiosporidium cionae.</title>
        <authorList>
            <person name="Hunter E.S."/>
            <person name="Paight C.J."/>
            <person name="Lane C.E."/>
        </authorList>
    </citation>
    <scope>NUCLEOTIDE SEQUENCE [LARGE SCALE GENOMIC DNA]</scope>
    <source>
        <strain evidence="9">ESH_2018</strain>
    </source>
</reference>
<evidence type="ECO:0000256" key="4">
    <source>
        <dbReference type="ARBA" id="ARBA00023136"/>
    </source>
</evidence>
<name>A0ABQ7J6Z8_9APIC</name>
<dbReference type="Pfam" id="PF02460">
    <property type="entry name" value="Patched"/>
    <property type="match status" value="1"/>
</dbReference>
<evidence type="ECO:0000313" key="10">
    <source>
        <dbReference type="Proteomes" id="UP000823046"/>
    </source>
</evidence>
<keyword evidence="5" id="KW-0325">Glycoprotein</keyword>
<dbReference type="InterPro" id="IPR003392">
    <property type="entry name" value="PTHD_SSD"/>
</dbReference>
<feature type="domain" description="Patched" evidence="8">
    <location>
        <begin position="257"/>
        <end position="344"/>
    </location>
</feature>
<dbReference type="PANTHER" id="PTHR10796">
    <property type="entry name" value="PATCHED-RELATED"/>
    <property type="match status" value="1"/>
</dbReference>
<feature type="transmembrane region" description="Helical" evidence="7">
    <location>
        <begin position="869"/>
        <end position="887"/>
    </location>
</feature>
<dbReference type="Proteomes" id="UP000823046">
    <property type="component" value="Unassembled WGS sequence"/>
</dbReference>
<organism evidence="9 10">
    <name type="scientific">Cardiosporidium cionae</name>
    <dbReference type="NCBI Taxonomy" id="476202"/>
    <lineage>
        <taxon>Eukaryota</taxon>
        <taxon>Sar</taxon>
        <taxon>Alveolata</taxon>
        <taxon>Apicomplexa</taxon>
        <taxon>Aconoidasida</taxon>
        <taxon>Nephromycida</taxon>
        <taxon>Cardiosporidium</taxon>
    </lineage>
</organism>
<keyword evidence="4 7" id="KW-0472">Membrane</keyword>
<feature type="region of interest" description="Disordered" evidence="6">
    <location>
        <begin position="503"/>
        <end position="522"/>
    </location>
</feature>
<keyword evidence="2 7" id="KW-0812">Transmembrane</keyword>
<evidence type="ECO:0000256" key="1">
    <source>
        <dbReference type="ARBA" id="ARBA00004141"/>
    </source>
</evidence>
<evidence type="ECO:0000259" key="8">
    <source>
        <dbReference type="Pfam" id="PF02460"/>
    </source>
</evidence>
<feature type="region of interest" description="Disordered" evidence="6">
    <location>
        <begin position="399"/>
        <end position="466"/>
    </location>
</feature>
<protein>
    <submittedName>
        <fullName evidence="9">Patched family protein</fullName>
    </submittedName>
</protein>
<keyword evidence="3 7" id="KW-1133">Transmembrane helix</keyword>